<dbReference type="AlphaFoldDB" id="A0A2N8ZJE7"/>
<name>A0A2N8ZJE7_9VIBR</name>
<reference evidence="1 2" key="1">
    <citation type="submission" date="2017-10" db="EMBL/GenBank/DDBJ databases">
        <authorList>
            <person name="Banno H."/>
            <person name="Chua N.-H."/>
        </authorList>
    </citation>
    <scope>NUCLEOTIDE SEQUENCE [LARGE SCALE GENOMIC DNA]</scope>
    <source>
        <strain evidence="1">Vibrio tapetis CECT4600</strain>
    </source>
</reference>
<proteinExistence type="predicted"/>
<evidence type="ECO:0000313" key="2">
    <source>
        <dbReference type="Proteomes" id="UP000235828"/>
    </source>
</evidence>
<keyword evidence="2" id="KW-1185">Reference proteome</keyword>
<dbReference type="EMBL" id="LT960612">
    <property type="protein sequence ID" value="SON52029.1"/>
    <property type="molecule type" value="Genomic_DNA"/>
</dbReference>
<dbReference type="KEGG" id="vta:B0418"/>
<protein>
    <submittedName>
        <fullName evidence="1">Uncharacterized protein</fullName>
    </submittedName>
</protein>
<sequence length="27" mass="2901">MNGLVPDLRESGGALKESGLLFKKNIN</sequence>
<accession>A0A2N8ZJE7</accession>
<evidence type="ECO:0000313" key="1">
    <source>
        <dbReference type="EMBL" id="SON52029.1"/>
    </source>
</evidence>
<dbReference type="Proteomes" id="UP000235828">
    <property type="component" value="Chromosome B"/>
</dbReference>
<gene>
    <name evidence="1" type="ORF">VTAP4600_B0418</name>
</gene>
<organism evidence="1 2">
    <name type="scientific">Vibrio tapetis subsp. tapetis</name>
    <dbReference type="NCBI Taxonomy" id="1671868"/>
    <lineage>
        <taxon>Bacteria</taxon>
        <taxon>Pseudomonadati</taxon>
        <taxon>Pseudomonadota</taxon>
        <taxon>Gammaproteobacteria</taxon>
        <taxon>Vibrionales</taxon>
        <taxon>Vibrionaceae</taxon>
        <taxon>Vibrio</taxon>
    </lineage>
</organism>